<comment type="caution">
    <text evidence="6">The sequence shown here is derived from an EMBL/GenBank/DDBJ whole genome shotgun (WGS) entry which is preliminary data.</text>
</comment>
<evidence type="ECO:0000313" key="6">
    <source>
        <dbReference type="EMBL" id="MFC5008089.1"/>
    </source>
</evidence>
<dbReference type="InterPro" id="IPR050109">
    <property type="entry name" value="HTH-type_TetR-like_transc_reg"/>
</dbReference>
<keyword evidence="2 4" id="KW-0238">DNA-binding</keyword>
<dbReference type="Pfam" id="PF00440">
    <property type="entry name" value="TetR_N"/>
    <property type="match status" value="1"/>
</dbReference>
<dbReference type="Pfam" id="PF17920">
    <property type="entry name" value="TetR_C_16"/>
    <property type="match status" value="1"/>
</dbReference>
<sequence length="198" mass="21258">MTDTAAAPRRRDAAATRLLLLDAARRRFAADGYSATTVRDIAEDAGVNVALIHRYFTSKEGLFEACLTGVSDELGRTVGEDLTLDRIAHDIAARLVGPHTAKHPNQILLLLRSSGDERAERIRQDILGTFAVRLAMAGGWRADLPDADQRLLSAQITLATAFGLAVLRSSTTLEPLASAGHDDLVAPLTKLVNALLKP</sequence>
<evidence type="ECO:0000256" key="3">
    <source>
        <dbReference type="ARBA" id="ARBA00023163"/>
    </source>
</evidence>
<evidence type="ECO:0000256" key="1">
    <source>
        <dbReference type="ARBA" id="ARBA00023015"/>
    </source>
</evidence>
<evidence type="ECO:0000313" key="7">
    <source>
        <dbReference type="Proteomes" id="UP001595912"/>
    </source>
</evidence>
<dbReference type="InterPro" id="IPR009057">
    <property type="entry name" value="Homeodomain-like_sf"/>
</dbReference>
<evidence type="ECO:0000256" key="2">
    <source>
        <dbReference type="ARBA" id="ARBA00023125"/>
    </source>
</evidence>
<dbReference type="Proteomes" id="UP001595912">
    <property type="component" value="Unassembled WGS sequence"/>
</dbReference>
<dbReference type="InterPro" id="IPR023772">
    <property type="entry name" value="DNA-bd_HTH_TetR-type_CS"/>
</dbReference>
<dbReference type="PANTHER" id="PTHR30055">
    <property type="entry name" value="HTH-TYPE TRANSCRIPTIONAL REGULATOR RUTR"/>
    <property type="match status" value="1"/>
</dbReference>
<proteinExistence type="predicted"/>
<dbReference type="InterPro" id="IPR001647">
    <property type="entry name" value="HTH_TetR"/>
</dbReference>
<gene>
    <name evidence="6" type="ORF">ACFPIJ_61035</name>
</gene>
<feature type="DNA-binding region" description="H-T-H motif" evidence="4">
    <location>
        <begin position="37"/>
        <end position="56"/>
    </location>
</feature>
<evidence type="ECO:0000259" key="5">
    <source>
        <dbReference type="PROSITE" id="PS50977"/>
    </source>
</evidence>
<feature type="domain" description="HTH tetR-type" evidence="5">
    <location>
        <begin position="14"/>
        <end position="74"/>
    </location>
</feature>
<dbReference type="PRINTS" id="PR00455">
    <property type="entry name" value="HTHTETR"/>
</dbReference>
<dbReference type="PANTHER" id="PTHR30055:SF234">
    <property type="entry name" value="HTH-TYPE TRANSCRIPTIONAL REGULATOR BETI"/>
    <property type="match status" value="1"/>
</dbReference>
<dbReference type="InterPro" id="IPR041678">
    <property type="entry name" value="TetR_C_16"/>
</dbReference>
<keyword evidence="3" id="KW-0804">Transcription</keyword>
<dbReference type="SUPFAM" id="SSF46689">
    <property type="entry name" value="Homeodomain-like"/>
    <property type="match status" value="1"/>
</dbReference>
<keyword evidence="1" id="KW-0805">Transcription regulation</keyword>
<dbReference type="InterPro" id="IPR036271">
    <property type="entry name" value="Tet_transcr_reg_TetR-rel_C_sf"/>
</dbReference>
<protein>
    <submittedName>
        <fullName evidence="6">TetR family transcriptional regulator</fullName>
    </submittedName>
</protein>
<organism evidence="6 7">
    <name type="scientific">Dactylosporangium cerinum</name>
    <dbReference type="NCBI Taxonomy" id="1434730"/>
    <lineage>
        <taxon>Bacteria</taxon>
        <taxon>Bacillati</taxon>
        <taxon>Actinomycetota</taxon>
        <taxon>Actinomycetes</taxon>
        <taxon>Micromonosporales</taxon>
        <taxon>Micromonosporaceae</taxon>
        <taxon>Dactylosporangium</taxon>
    </lineage>
</organism>
<dbReference type="EMBL" id="JBHSIU010000130">
    <property type="protein sequence ID" value="MFC5008089.1"/>
    <property type="molecule type" value="Genomic_DNA"/>
</dbReference>
<dbReference type="PROSITE" id="PS01081">
    <property type="entry name" value="HTH_TETR_1"/>
    <property type="match status" value="1"/>
</dbReference>
<dbReference type="PROSITE" id="PS50977">
    <property type="entry name" value="HTH_TETR_2"/>
    <property type="match status" value="1"/>
</dbReference>
<keyword evidence="7" id="KW-1185">Reference proteome</keyword>
<dbReference type="RefSeq" id="WP_380128742.1">
    <property type="nucleotide sequence ID" value="NZ_JBHSIU010000130.1"/>
</dbReference>
<accession>A0ABV9WI73</accession>
<reference evidence="7" key="1">
    <citation type="journal article" date="2019" name="Int. J. Syst. Evol. Microbiol.">
        <title>The Global Catalogue of Microorganisms (GCM) 10K type strain sequencing project: providing services to taxonomists for standard genome sequencing and annotation.</title>
        <authorList>
            <consortium name="The Broad Institute Genomics Platform"/>
            <consortium name="The Broad Institute Genome Sequencing Center for Infectious Disease"/>
            <person name="Wu L."/>
            <person name="Ma J."/>
        </authorList>
    </citation>
    <scope>NUCLEOTIDE SEQUENCE [LARGE SCALE GENOMIC DNA]</scope>
    <source>
        <strain evidence="7">CGMCC 4.7152</strain>
    </source>
</reference>
<evidence type="ECO:0000256" key="4">
    <source>
        <dbReference type="PROSITE-ProRule" id="PRU00335"/>
    </source>
</evidence>
<dbReference type="SUPFAM" id="SSF48498">
    <property type="entry name" value="Tetracyclin repressor-like, C-terminal domain"/>
    <property type="match status" value="1"/>
</dbReference>
<dbReference type="Gene3D" id="1.10.357.10">
    <property type="entry name" value="Tetracycline Repressor, domain 2"/>
    <property type="match status" value="1"/>
</dbReference>
<name>A0ABV9WI73_9ACTN</name>